<evidence type="ECO:0000313" key="5">
    <source>
        <dbReference type="Proteomes" id="UP001321486"/>
    </source>
</evidence>
<dbReference type="EMBL" id="AP027732">
    <property type="protein sequence ID" value="BDZ50246.1"/>
    <property type="molecule type" value="Genomic_DNA"/>
</dbReference>
<feature type="compositionally biased region" description="Low complexity" evidence="3">
    <location>
        <begin position="193"/>
        <end position="203"/>
    </location>
</feature>
<sequence length="203" mass="20790">MTASFPTTPTVVVTGAASPRGIGRATATRLAGHGWNVGLLDLDGGACSALAADLHERFGIAAYGVGADVVDRDAVRSAVDELEAALPPLVALANIAGVSSPVPYLDLDAAEWHRVLSINLDGVHNVSQRVAESLVRNGVGRIVSLSSVSAQRGGGTFSKAPYSVAKAGVIGLMRSLARELGSSASRPTRSRPVRSTPTSWAAP</sequence>
<dbReference type="PROSITE" id="PS00061">
    <property type="entry name" value="ADH_SHORT"/>
    <property type="match status" value="1"/>
</dbReference>
<dbReference type="InterPro" id="IPR036291">
    <property type="entry name" value="NAD(P)-bd_dom_sf"/>
</dbReference>
<dbReference type="PANTHER" id="PTHR42760:SF135">
    <property type="entry name" value="BLL7886 PROTEIN"/>
    <property type="match status" value="1"/>
</dbReference>
<dbReference type="Gene3D" id="3.40.50.720">
    <property type="entry name" value="NAD(P)-binding Rossmann-like Domain"/>
    <property type="match status" value="1"/>
</dbReference>
<protein>
    <recommendedName>
        <fullName evidence="6">SDR family NAD(P)-dependent oxidoreductase</fullName>
    </recommendedName>
</protein>
<evidence type="ECO:0000256" key="1">
    <source>
        <dbReference type="ARBA" id="ARBA00006484"/>
    </source>
</evidence>
<evidence type="ECO:0008006" key="6">
    <source>
        <dbReference type="Google" id="ProtNLM"/>
    </source>
</evidence>
<evidence type="ECO:0000256" key="2">
    <source>
        <dbReference type="RuleBase" id="RU000363"/>
    </source>
</evidence>
<reference evidence="5" key="1">
    <citation type="journal article" date="2019" name="Int. J. Syst. Evol. Microbiol.">
        <title>The Global Catalogue of Microorganisms (GCM) 10K type strain sequencing project: providing services to taxonomists for standard genome sequencing and annotation.</title>
        <authorList>
            <consortium name="The Broad Institute Genomics Platform"/>
            <consortium name="The Broad Institute Genome Sequencing Center for Infectious Disease"/>
            <person name="Wu L."/>
            <person name="Ma J."/>
        </authorList>
    </citation>
    <scope>NUCLEOTIDE SEQUENCE [LARGE SCALE GENOMIC DNA]</scope>
    <source>
        <strain evidence="5">NBRC 108728</strain>
    </source>
</reference>
<keyword evidence="5" id="KW-1185">Reference proteome</keyword>
<comment type="similarity">
    <text evidence="1 2">Belongs to the short-chain dehydrogenases/reductases (SDR) family.</text>
</comment>
<evidence type="ECO:0000256" key="3">
    <source>
        <dbReference type="SAM" id="MobiDB-lite"/>
    </source>
</evidence>
<dbReference type="SUPFAM" id="SSF51735">
    <property type="entry name" value="NAD(P)-binding Rossmann-fold domains"/>
    <property type="match status" value="1"/>
</dbReference>
<feature type="region of interest" description="Disordered" evidence="3">
    <location>
        <begin position="181"/>
        <end position="203"/>
    </location>
</feature>
<dbReference type="Pfam" id="PF00106">
    <property type="entry name" value="adh_short"/>
    <property type="match status" value="1"/>
</dbReference>
<dbReference type="PANTHER" id="PTHR42760">
    <property type="entry name" value="SHORT-CHAIN DEHYDROGENASES/REDUCTASES FAMILY MEMBER"/>
    <property type="match status" value="1"/>
</dbReference>
<evidence type="ECO:0000313" key="4">
    <source>
        <dbReference type="EMBL" id="BDZ50246.1"/>
    </source>
</evidence>
<dbReference type="PRINTS" id="PR00081">
    <property type="entry name" value="GDHRDH"/>
</dbReference>
<accession>A0ABN6XZ84</accession>
<organism evidence="4 5">
    <name type="scientific">Frondihabitans sucicola</name>
    <dbReference type="NCBI Taxonomy" id="1268041"/>
    <lineage>
        <taxon>Bacteria</taxon>
        <taxon>Bacillati</taxon>
        <taxon>Actinomycetota</taxon>
        <taxon>Actinomycetes</taxon>
        <taxon>Micrococcales</taxon>
        <taxon>Microbacteriaceae</taxon>
        <taxon>Frondihabitans</taxon>
    </lineage>
</organism>
<dbReference type="CDD" id="cd05233">
    <property type="entry name" value="SDR_c"/>
    <property type="match status" value="1"/>
</dbReference>
<proteinExistence type="inferred from homology"/>
<name>A0ABN6XZ84_9MICO</name>
<dbReference type="InterPro" id="IPR020904">
    <property type="entry name" value="Sc_DH/Rdtase_CS"/>
</dbReference>
<dbReference type="PRINTS" id="PR00080">
    <property type="entry name" value="SDRFAMILY"/>
</dbReference>
<dbReference type="Proteomes" id="UP001321486">
    <property type="component" value="Chromosome"/>
</dbReference>
<dbReference type="InterPro" id="IPR002347">
    <property type="entry name" value="SDR_fam"/>
</dbReference>
<gene>
    <name evidence="4" type="ORF">GCM10025867_24870</name>
</gene>